<protein>
    <recommendedName>
        <fullName evidence="2 3">Single-stranded DNA-binding protein</fullName>
    </recommendedName>
</protein>
<dbReference type="PANTHER" id="PTHR10302">
    <property type="entry name" value="SINGLE-STRANDED DNA-BINDING PROTEIN"/>
    <property type="match status" value="1"/>
</dbReference>
<dbReference type="SUPFAM" id="SSF50249">
    <property type="entry name" value="Nucleic acid-binding proteins"/>
    <property type="match status" value="1"/>
</dbReference>
<gene>
    <name evidence="5" type="ORF">B4088_3325</name>
</gene>
<dbReference type="Pfam" id="PF00436">
    <property type="entry name" value="SSB"/>
    <property type="match status" value="1"/>
</dbReference>
<dbReference type="AlphaFoldDB" id="A0A164NC86"/>
<comment type="caution">
    <text evidence="5">The sequence shown here is derived from an EMBL/GenBank/DDBJ whole genome shotgun (WGS) entry which is preliminary data.</text>
</comment>
<feature type="compositionally biased region" description="Polar residues" evidence="4">
    <location>
        <begin position="121"/>
        <end position="146"/>
    </location>
</feature>
<evidence type="ECO:0000256" key="2">
    <source>
        <dbReference type="PIRNR" id="PIRNR002070"/>
    </source>
</evidence>
<dbReference type="RefSeq" id="WP_063261641.1">
    <property type="nucleotide sequence ID" value="NZ_LJKE01000056.1"/>
</dbReference>
<name>A0A164NC86_BACCE</name>
<accession>A0A164NC86</accession>
<dbReference type="InterPro" id="IPR012340">
    <property type="entry name" value="NA-bd_OB-fold"/>
</dbReference>
<sequence length="156" mass="17678">MINRVILEGRLGADPVRYQTASNKVYTFLSVPLFDPFQKDRSTSEWMQCQVWGKSAEYMLENAKKGMVVSLEGRLRNRKITNAQGETTYRTYIAVERANLIRERRSEPTPPPNPKQVETPVPTNNQSSEVPKTTNEQNPGTQSTSPAIDLDFDPFA</sequence>
<dbReference type="Gene3D" id="2.40.50.140">
    <property type="entry name" value="Nucleic acid-binding proteins"/>
    <property type="match status" value="1"/>
</dbReference>
<dbReference type="PATRIC" id="fig|1396.535.peg.3971"/>
<dbReference type="Proteomes" id="UP000076482">
    <property type="component" value="Unassembled WGS sequence"/>
</dbReference>
<dbReference type="GO" id="GO:0006260">
    <property type="term" value="P:DNA replication"/>
    <property type="evidence" value="ECO:0007669"/>
    <property type="project" value="InterPro"/>
</dbReference>
<dbReference type="PIRSF" id="PIRSF002070">
    <property type="entry name" value="SSB"/>
    <property type="match status" value="1"/>
</dbReference>
<feature type="region of interest" description="Disordered" evidence="4">
    <location>
        <begin position="100"/>
        <end position="156"/>
    </location>
</feature>
<reference evidence="5 6" key="1">
    <citation type="submission" date="2015-09" db="EMBL/GenBank/DDBJ databases">
        <title>Bacillus cereus food isolates.</title>
        <authorList>
            <person name="Boekhorst J."/>
        </authorList>
    </citation>
    <scope>NUCLEOTIDE SEQUENCE [LARGE SCALE GENOMIC DNA]</scope>
    <source>
        <strain evidence="5 6">B4088</strain>
    </source>
</reference>
<organism evidence="5 6">
    <name type="scientific">Bacillus cereus</name>
    <dbReference type="NCBI Taxonomy" id="1396"/>
    <lineage>
        <taxon>Bacteria</taxon>
        <taxon>Bacillati</taxon>
        <taxon>Bacillota</taxon>
        <taxon>Bacilli</taxon>
        <taxon>Bacillales</taxon>
        <taxon>Bacillaceae</taxon>
        <taxon>Bacillus</taxon>
        <taxon>Bacillus cereus group</taxon>
    </lineage>
</organism>
<dbReference type="InterPro" id="IPR000424">
    <property type="entry name" value="Primosome_PriB/ssb"/>
</dbReference>
<dbReference type="GO" id="GO:0003697">
    <property type="term" value="F:single-stranded DNA binding"/>
    <property type="evidence" value="ECO:0007669"/>
    <property type="project" value="InterPro"/>
</dbReference>
<dbReference type="CDD" id="cd04496">
    <property type="entry name" value="SSB_OBF"/>
    <property type="match status" value="1"/>
</dbReference>
<proteinExistence type="predicted"/>
<evidence type="ECO:0000256" key="3">
    <source>
        <dbReference type="RuleBase" id="RU000524"/>
    </source>
</evidence>
<evidence type="ECO:0000313" key="5">
    <source>
        <dbReference type="EMBL" id="KZD63340.1"/>
    </source>
</evidence>
<evidence type="ECO:0000256" key="1">
    <source>
        <dbReference type="ARBA" id="ARBA00023125"/>
    </source>
</evidence>
<dbReference type="PROSITE" id="PS50935">
    <property type="entry name" value="SSB"/>
    <property type="match status" value="1"/>
</dbReference>
<dbReference type="NCBIfam" id="TIGR00621">
    <property type="entry name" value="ssb"/>
    <property type="match status" value="1"/>
</dbReference>
<evidence type="ECO:0000256" key="4">
    <source>
        <dbReference type="SAM" id="MobiDB-lite"/>
    </source>
</evidence>
<dbReference type="InterPro" id="IPR011344">
    <property type="entry name" value="ssDNA-bd"/>
</dbReference>
<dbReference type="EMBL" id="LJKE01000056">
    <property type="protein sequence ID" value="KZD63340.1"/>
    <property type="molecule type" value="Genomic_DNA"/>
</dbReference>
<keyword evidence="1 2" id="KW-0238">DNA-binding</keyword>
<dbReference type="PANTHER" id="PTHR10302:SF0">
    <property type="entry name" value="SINGLE-STRANDED DNA-BINDING PROTEIN, MITOCHONDRIAL"/>
    <property type="match status" value="1"/>
</dbReference>
<evidence type="ECO:0000313" key="6">
    <source>
        <dbReference type="Proteomes" id="UP000076482"/>
    </source>
</evidence>
<dbReference type="GO" id="GO:0009295">
    <property type="term" value="C:nucleoid"/>
    <property type="evidence" value="ECO:0007669"/>
    <property type="project" value="TreeGrafter"/>
</dbReference>